<keyword evidence="4" id="KW-1185">Reference proteome</keyword>
<comment type="caution">
    <text evidence="3">The sequence shown here is derived from an EMBL/GenBank/DDBJ whole genome shotgun (WGS) entry which is preliminary data.</text>
</comment>
<protein>
    <recommendedName>
        <fullName evidence="2">DUF6879 domain-containing protein</fullName>
    </recommendedName>
</protein>
<reference evidence="4" key="1">
    <citation type="submission" date="2023-07" db="EMBL/GenBank/DDBJ databases">
        <title>30 novel species of actinomycetes from the DSMZ collection.</title>
        <authorList>
            <person name="Nouioui I."/>
        </authorList>
    </citation>
    <scope>NUCLEOTIDE SEQUENCE [LARGE SCALE GENOMIC DNA]</scope>
    <source>
        <strain evidence="4">DSM 44917</strain>
    </source>
</reference>
<feature type="region of interest" description="Disordered" evidence="1">
    <location>
        <begin position="114"/>
        <end position="144"/>
    </location>
</feature>
<dbReference type="InterPro" id="IPR049244">
    <property type="entry name" value="DUF6879"/>
</dbReference>
<feature type="compositionally biased region" description="Polar residues" evidence="1">
    <location>
        <begin position="134"/>
        <end position="144"/>
    </location>
</feature>
<gene>
    <name evidence="3" type="ORF">RM780_08210</name>
</gene>
<dbReference type="EMBL" id="JAVREN010000008">
    <property type="protein sequence ID" value="MDT0306946.1"/>
    <property type="molecule type" value="Genomic_DNA"/>
</dbReference>
<dbReference type="Proteomes" id="UP001183388">
    <property type="component" value="Unassembled WGS sequence"/>
</dbReference>
<accession>A0ABU2L5W4</accession>
<proteinExistence type="predicted"/>
<evidence type="ECO:0000256" key="1">
    <source>
        <dbReference type="SAM" id="MobiDB-lite"/>
    </source>
</evidence>
<feature type="domain" description="DUF6879" evidence="2">
    <location>
        <begin position="10"/>
        <end position="109"/>
    </location>
</feature>
<dbReference type="Pfam" id="PF21806">
    <property type="entry name" value="DUF6879"/>
    <property type="match status" value="1"/>
</dbReference>
<evidence type="ECO:0000313" key="4">
    <source>
        <dbReference type="Proteomes" id="UP001183388"/>
    </source>
</evidence>
<evidence type="ECO:0000259" key="2">
    <source>
        <dbReference type="Pfam" id="PF21806"/>
    </source>
</evidence>
<name>A0ABU2L5W4_9ACTN</name>
<organism evidence="3 4">
    <name type="scientific">Streptomyces boetiae</name>
    <dbReference type="NCBI Taxonomy" id="3075541"/>
    <lineage>
        <taxon>Bacteria</taxon>
        <taxon>Bacillati</taxon>
        <taxon>Actinomycetota</taxon>
        <taxon>Actinomycetes</taxon>
        <taxon>Kitasatosporales</taxon>
        <taxon>Streptomycetaceae</taxon>
        <taxon>Streptomyces</taxon>
    </lineage>
</organism>
<dbReference type="RefSeq" id="WP_311629885.1">
    <property type="nucleotide sequence ID" value="NZ_JAVREN010000008.1"/>
</dbReference>
<sequence length="144" mass="16469">MRLATAAGRDALFTTFRKDAFHLELKDEYRVSIEDGPYATWRNGQPDDYAWFRPWLEQTHALTASGKTVRRVRVVTEPVTEYIRWELELTPMNHAAGEEIRWLPRHRLPAGLEFRREGGTGGSSTARCWPLPTSAPTANSRARS</sequence>
<evidence type="ECO:0000313" key="3">
    <source>
        <dbReference type="EMBL" id="MDT0306946.1"/>
    </source>
</evidence>